<feature type="region of interest" description="Disordered" evidence="1">
    <location>
        <begin position="23"/>
        <end position="51"/>
    </location>
</feature>
<dbReference type="EMBL" id="SJPK01000001">
    <property type="protein sequence ID" value="TWT75400.1"/>
    <property type="molecule type" value="Genomic_DNA"/>
</dbReference>
<evidence type="ECO:0000313" key="3">
    <source>
        <dbReference type="EMBL" id="TWT75400.1"/>
    </source>
</evidence>
<keyword evidence="2" id="KW-0472">Membrane</keyword>
<evidence type="ECO:0000313" key="4">
    <source>
        <dbReference type="Proteomes" id="UP000318053"/>
    </source>
</evidence>
<dbReference type="Proteomes" id="UP000318053">
    <property type="component" value="Unassembled WGS sequence"/>
</dbReference>
<keyword evidence="4" id="KW-1185">Reference proteome</keyword>
<evidence type="ECO:0000256" key="1">
    <source>
        <dbReference type="SAM" id="MobiDB-lite"/>
    </source>
</evidence>
<feature type="transmembrane region" description="Helical" evidence="2">
    <location>
        <begin position="65"/>
        <end position="91"/>
    </location>
</feature>
<dbReference type="RefSeq" id="WP_146389822.1">
    <property type="nucleotide sequence ID" value="NZ_SJPK01000001.1"/>
</dbReference>
<feature type="transmembrane region" description="Helical" evidence="2">
    <location>
        <begin position="175"/>
        <end position="195"/>
    </location>
</feature>
<keyword evidence="2" id="KW-1133">Transmembrane helix</keyword>
<comment type="caution">
    <text evidence="3">The sequence shown here is derived from an EMBL/GenBank/DDBJ whole genome shotgun (WGS) entry which is preliminary data.</text>
</comment>
<organism evidence="3 4">
    <name type="scientific">Allorhodopirellula solitaria</name>
    <dbReference type="NCBI Taxonomy" id="2527987"/>
    <lineage>
        <taxon>Bacteria</taxon>
        <taxon>Pseudomonadati</taxon>
        <taxon>Planctomycetota</taxon>
        <taxon>Planctomycetia</taxon>
        <taxon>Pirellulales</taxon>
        <taxon>Pirellulaceae</taxon>
        <taxon>Allorhodopirellula</taxon>
    </lineage>
</organism>
<evidence type="ECO:0000256" key="2">
    <source>
        <dbReference type="SAM" id="Phobius"/>
    </source>
</evidence>
<accession>A0A5C5YKG5</accession>
<feature type="transmembrane region" description="Helical" evidence="2">
    <location>
        <begin position="201"/>
        <end position="221"/>
    </location>
</feature>
<sequence length="293" mass="32071">MNQKRRKIPIASLGDTQPWLKMDVNQYKGSPPQPTLRSGRGEASRGGQRGESSWWPYPSVVQDSVLMTVACCGGLWGISWCSTGGSFRLWLTGENGALEMVQLLILLATVAVGLAAATRATASRWRTIAIALVCVAAAGAAREVPSLHSLTRGDRVSMDAMTGVVFSAPREWKHLVVAVAGLACFARAGYAWIAYSEDRKLWLSPAFIWPAFPFAACFVLAESFERLRWVFAEESIEVFAYAMMLTTAVWVVRNASPLNQVMSTTSSAAEEPFTISFPTEPIDLHAYHHRRAG</sequence>
<gene>
    <name evidence="3" type="ORF">CA85_06910</name>
</gene>
<name>A0A5C5YKG5_9BACT</name>
<keyword evidence="2" id="KW-0812">Transmembrane</keyword>
<dbReference type="AlphaFoldDB" id="A0A5C5YKG5"/>
<reference evidence="3 4" key="1">
    <citation type="submission" date="2019-02" db="EMBL/GenBank/DDBJ databases">
        <title>Deep-cultivation of Planctomycetes and their phenomic and genomic characterization uncovers novel biology.</title>
        <authorList>
            <person name="Wiegand S."/>
            <person name="Jogler M."/>
            <person name="Boedeker C."/>
            <person name="Pinto D."/>
            <person name="Vollmers J."/>
            <person name="Rivas-Marin E."/>
            <person name="Kohn T."/>
            <person name="Peeters S.H."/>
            <person name="Heuer A."/>
            <person name="Rast P."/>
            <person name="Oberbeckmann S."/>
            <person name="Bunk B."/>
            <person name="Jeske O."/>
            <person name="Meyerdierks A."/>
            <person name="Storesund J.E."/>
            <person name="Kallscheuer N."/>
            <person name="Luecker S."/>
            <person name="Lage O.M."/>
            <person name="Pohl T."/>
            <person name="Merkel B.J."/>
            <person name="Hornburger P."/>
            <person name="Mueller R.-W."/>
            <person name="Bruemmer F."/>
            <person name="Labrenz M."/>
            <person name="Spormann A.M."/>
            <person name="Op Den Camp H."/>
            <person name="Overmann J."/>
            <person name="Amann R."/>
            <person name="Jetten M.S.M."/>
            <person name="Mascher T."/>
            <person name="Medema M.H."/>
            <person name="Devos D.P."/>
            <person name="Kaster A.-K."/>
            <person name="Ovreas L."/>
            <person name="Rohde M."/>
            <person name="Galperin M.Y."/>
            <person name="Jogler C."/>
        </authorList>
    </citation>
    <scope>NUCLEOTIDE SEQUENCE [LARGE SCALE GENOMIC DNA]</scope>
    <source>
        <strain evidence="3 4">CA85</strain>
    </source>
</reference>
<dbReference type="OrthoDB" id="266366at2"/>
<feature type="transmembrane region" description="Helical" evidence="2">
    <location>
        <begin position="97"/>
        <end position="117"/>
    </location>
</feature>
<proteinExistence type="predicted"/>
<protein>
    <submittedName>
        <fullName evidence="3">Uncharacterized protein</fullName>
    </submittedName>
</protein>